<keyword evidence="3" id="KW-1185">Reference proteome</keyword>
<reference evidence="3" key="1">
    <citation type="submission" date="2023-07" db="EMBL/GenBank/DDBJ databases">
        <title>30 novel species of actinomycetes from the DSMZ collection.</title>
        <authorList>
            <person name="Nouioui I."/>
        </authorList>
    </citation>
    <scope>NUCLEOTIDE SEQUENCE [LARGE SCALE GENOMIC DNA]</scope>
    <source>
        <strain evidence="3">DSM 41981</strain>
    </source>
</reference>
<dbReference type="EMBL" id="JAVRES010000001">
    <property type="protein sequence ID" value="MDT0433305.1"/>
    <property type="molecule type" value="Genomic_DNA"/>
</dbReference>
<accession>A0ABD5EG98</accession>
<organism evidence="2 3">
    <name type="scientific">Streptomyces doudnae</name>
    <dbReference type="NCBI Taxonomy" id="3075536"/>
    <lineage>
        <taxon>Bacteria</taxon>
        <taxon>Bacillati</taxon>
        <taxon>Actinomycetota</taxon>
        <taxon>Actinomycetes</taxon>
        <taxon>Kitasatosporales</taxon>
        <taxon>Streptomycetaceae</taxon>
        <taxon>Streptomyces</taxon>
    </lineage>
</organism>
<dbReference type="RefSeq" id="WP_202556147.1">
    <property type="nucleotide sequence ID" value="NZ_JAVRES010000001.1"/>
</dbReference>
<gene>
    <name evidence="2" type="ORF">RM877_01270</name>
</gene>
<evidence type="ECO:0000259" key="1">
    <source>
        <dbReference type="Pfam" id="PF09664"/>
    </source>
</evidence>
<sequence length="149" mass="15503">MIADRLSASVLLYQVQAVGDGPVHERLREAATPVALTLLDLTRTPPTLAPQVLTVVENPSVLEAAMACDSPGPLTCTSGQLGNVGHTLLQLAGDQGTHLRYSGDLDGCGLWIAEYVARAYGAELVAMGVSTVQNAGPEPSSVLLGRLLE</sequence>
<dbReference type="Pfam" id="PF09664">
    <property type="entry name" value="DUF2399"/>
    <property type="match status" value="1"/>
</dbReference>
<feature type="domain" description="DUF2399" evidence="1">
    <location>
        <begin position="35"/>
        <end position="129"/>
    </location>
</feature>
<evidence type="ECO:0000313" key="3">
    <source>
        <dbReference type="Proteomes" id="UP001183535"/>
    </source>
</evidence>
<proteinExistence type="predicted"/>
<protein>
    <submittedName>
        <fullName evidence="2">DUF2399 domain-containing protein</fullName>
    </submittedName>
</protein>
<comment type="caution">
    <text evidence="2">The sequence shown here is derived from an EMBL/GenBank/DDBJ whole genome shotgun (WGS) entry which is preliminary data.</text>
</comment>
<name>A0ABD5EG98_9ACTN</name>
<dbReference type="Proteomes" id="UP001183535">
    <property type="component" value="Unassembled WGS sequence"/>
</dbReference>
<dbReference type="InterPro" id="IPR024465">
    <property type="entry name" value="DUF2399"/>
</dbReference>
<evidence type="ECO:0000313" key="2">
    <source>
        <dbReference type="EMBL" id="MDT0433305.1"/>
    </source>
</evidence>
<dbReference type="AlphaFoldDB" id="A0ABD5EG98"/>